<evidence type="ECO:0000256" key="12">
    <source>
        <dbReference type="SAM" id="MobiDB-lite"/>
    </source>
</evidence>
<feature type="domain" description="PPM-type phosphatase" evidence="13">
    <location>
        <begin position="182"/>
        <end position="473"/>
    </location>
</feature>
<dbReference type="SMART" id="SM00332">
    <property type="entry name" value="PP2Cc"/>
    <property type="match status" value="1"/>
</dbReference>
<dbReference type="Proteomes" id="UP000822688">
    <property type="component" value="Chromosome 6"/>
</dbReference>
<comment type="cofactor">
    <cofactor evidence="1">
        <name>Mn(2+)</name>
        <dbReference type="ChEBI" id="CHEBI:29035"/>
    </cofactor>
</comment>
<feature type="region of interest" description="Disordered" evidence="12">
    <location>
        <begin position="1"/>
        <end position="97"/>
    </location>
</feature>
<comment type="cofactor">
    <cofactor evidence="2">
        <name>Mg(2+)</name>
        <dbReference type="ChEBI" id="CHEBI:18420"/>
    </cofactor>
</comment>
<dbReference type="InterPro" id="IPR015655">
    <property type="entry name" value="PP2C"/>
</dbReference>
<dbReference type="AlphaFoldDB" id="A0A8T0HCB3"/>
<dbReference type="EC" id="3.1.3.16" evidence="3"/>
<keyword evidence="15" id="KW-1185">Reference proteome</keyword>
<dbReference type="Pfam" id="PF00481">
    <property type="entry name" value="PP2C"/>
    <property type="match status" value="1"/>
</dbReference>
<evidence type="ECO:0000256" key="8">
    <source>
        <dbReference type="ARBA" id="ARBA00023211"/>
    </source>
</evidence>
<dbReference type="PANTHER" id="PTHR47992">
    <property type="entry name" value="PROTEIN PHOSPHATASE"/>
    <property type="match status" value="1"/>
</dbReference>
<proteinExistence type="inferred from homology"/>
<evidence type="ECO:0000313" key="15">
    <source>
        <dbReference type="Proteomes" id="UP000822688"/>
    </source>
</evidence>
<evidence type="ECO:0000256" key="7">
    <source>
        <dbReference type="ARBA" id="ARBA00022912"/>
    </source>
</evidence>
<evidence type="ECO:0000256" key="1">
    <source>
        <dbReference type="ARBA" id="ARBA00001936"/>
    </source>
</evidence>
<dbReference type="InterPro" id="IPR036457">
    <property type="entry name" value="PPM-type-like_dom_sf"/>
</dbReference>
<dbReference type="GO" id="GO:0004722">
    <property type="term" value="F:protein serine/threonine phosphatase activity"/>
    <property type="evidence" value="ECO:0007669"/>
    <property type="project" value="UniProtKB-EC"/>
</dbReference>
<evidence type="ECO:0000313" key="14">
    <source>
        <dbReference type="EMBL" id="KAG0568555.1"/>
    </source>
</evidence>
<evidence type="ECO:0000256" key="11">
    <source>
        <dbReference type="RuleBase" id="RU003465"/>
    </source>
</evidence>
<evidence type="ECO:0000256" key="10">
    <source>
        <dbReference type="ARBA" id="ARBA00048336"/>
    </source>
</evidence>
<keyword evidence="6" id="KW-0460">Magnesium</keyword>
<feature type="region of interest" description="Disordered" evidence="12">
    <location>
        <begin position="479"/>
        <end position="517"/>
    </location>
</feature>
<dbReference type="OrthoDB" id="10264738at2759"/>
<dbReference type="EMBL" id="CM026427">
    <property type="protein sequence ID" value="KAG0568555.1"/>
    <property type="molecule type" value="Genomic_DNA"/>
</dbReference>
<evidence type="ECO:0000256" key="5">
    <source>
        <dbReference type="ARBA" id="ARBA00022801"/>
    </source>
</evidence>
<dbReference type="InterPro" id="IPR000222">
    <property type="entry name" value="PP2C_BS"/>
</dbReference>
<evidence type="ECO:0000259" key="13">
    <source>
        <dbReference type="PROSITE" id="PS51746"/>
    </source>
</evidence>
<dbReference type="InterPro" id="IPR001932">
    <property type="entry name" value="PPM-type_phosphatase-like_dom"/>
</dbReference>
<dbReference type="Gene3D" id="3.60.40.10">
    <property type="entry name" value="PPM-type phosphatase domain"/>
    <property type="match status" value="1"/>
</dbReference>
<comment type="similarity">
    <text evidence="11">Belongs to the PP2C family.</text>
</comment>
<name>A0A8T0HCB3_CERPU</name>
<evidence type="ECO:0000256" key="4">
    <source>
        <dbReference type="ARBA" id="ARBA00022723"/>
    </source>
</evidence>
<comment type="catalytic activity">
    <reaction evidence="9">
        <text>O-phospho-L-seryl-[protein] + H2O = L-seryl-[protein] + phosphate</text>
        <dbReference type="Rhea" id="RHEA:20629"/>
        <dbReference type="Rhea" id="RHEA-COMP:9863"/>
        <dbReference type="Rhea" id="RHEA-COMP:11604"/>
        <dbReference type="ChEBI" id="CHEBI:15377"/>
        <dbReference type="ChEBI" id="CHEBI:29999"/>
        <dbReference type="ChEBI" id="CHEBI:43474"/>
        <dbReference type="ChEBI" id="CHEBI:83421"/>
        <dbReference type="EC" id="3.1.3.16"/>
    </reaction>
</comment>
<dbReference type="PROSITE" id="PS01032">
    <property type="entry name" value="PPM_1"/>
    <property type="match status" value="1"/>
</dbReference>
<comment type="caution">
    <text evidence="14">The sequence shown here is derived from an EMBL/GenBank/DDBJ whole genome shotgun (WGS) entry which is preliminary data.</text>
</comment>
<keyword evidence="4" id="KW-0479">Metal-binding</keyword>
<evidence type="ECO:0000256" key="9">
    <source>
        <dbReference type="ARBA" id="ARBA00047761"/>
    </source>
</evidence>
<keyword evidence="8" id="KW-0464">Manganese</keyword>
<evidence type="ECO:0000256" key="2">
    <source>
        <dbReference type="ARBA" id="ARBA00001946"/>
    </source>
</evidence>
<feature type="compositionally biased region" description="Basic and acidic residues" evidence="12">
    <location>
        <begin position="479"/>
        <end position="488"/>
    </location>
</feature>
<feature type="region of interest" description="Disordered" evidence="12">
    <location>
        <begin position="109"/>
        <end position="149"/>
    </location>
</feature>
<accession>A0A8T0HCB3</accession>
<dbReference type="PROSITE" id="PS51746">
    <property type="entry name" value="PPM_2"/>
    <property type="match status" value="1"/>
</dbReference>
<evidence type="ECO:0000256" key="3">
    <source>
        <dbReference type="ARBA" id="ARBA00013081"/>
    </source>
</evidence>
<organism evidence="14 15">
    <name type="scientific">Ceratodon purpureus</name>
    <name type="common">Fire moss</name>
    <name type="synonym">Dicranum purpureum</name>
    <dbReference type="NCBI Taxonomy" id="3225"/>
    <lineage>
        <taxon>Eukaryota</taxon>
        <taxon>Viridiplantae</taxon>
        <taxon>Streptophyta</taxon>
        <taxon>Embryophyta</taxon>
        <taxon>Bryophyta</taxon>
        <taxon>Bryophytina</taxon>
        <taxon>Bryopsida</taxon>
        <taxon>Dicranidae</taxon>
        <taxon>Pseudoditrichales</taxon>
        <taxon>Ditrichaceae</taxon>
        <taxon>Ceratodon</taxon>
    </lineage>
</organism>
<keyword evidence="7 11" id="KW-0904">Protein phosphatase</keyword>
<comment type="catalytic activity">
    <reaction evidence="10">
        <text>O-phospho-L-threonyl-[protein] + H2O = L-threonyl-[protein] + phosphate</text>
        <dbReference type="Rhea" id="RHEA:47004"/>
        <dbReference type="Rhea" id="RHEA-COMP:11060"/>
        <dbReference type="Rhea" id="RHEA-COMP:11605"/>
        <dbReference type="ChEBI" id="CHEBI:15377"/>
        <dbReference type="ChEBI" id="CHEBI:30013"/>
        <dbReference type="ChEBI" id="CHEBI:43474"/>
        <dbReference type="ChEBI" id="CHEBI:61977"/>
        <dbReference type="EC" id="3.1.3.16"/>
    </reaction>
</comment>
<dbReference type="GO" id="GO:0046872">
    <property type="term" value="F:metal ion binding"/>
    <property type="evidence" value="ECO:0007669"/>
    <property type="project" value="UniProtKB-KW"/>
</dbReference>
<reference evidence="14 15" key="1">
    <citation type="submission" date="2020-06" db="EMBL/GenBank/DDBJ databases">
        <title>WGS assembly of Ceratodon purpureus strain R40.</title>
        <authorList>
            <person name="Carey S.B."/>
            <person name="Jenkins J."/>
            <person name="Shu S."/>
            <person name="Lovell J.T."/>
            <person name="Sreedasyam A."/>
            <person name="Maumus F."/>
            <person name="Tiley G.P."/>
            <person name="Fernandez-Pozo N."/>
            <person name="Barry K."/>
            <person name="Chen C."/>
            <person name="Wang M."/>
            <person name="Lipzen A."/>
            <person name="Daum C."/>
            <person name="Saski C.A."/>
            <person name="Payton A.C."/>
            <person name="Mcbreen J.C."/>
            <person name="Conrad R.E."/>
            <person name="Kollar L.M."/>
            <person name="Olsson S."/>
            <person name="Huttunen S."/>
            <person name="Landis J.B."/>
            <person name="Wickett N.J."/>
            <person name="Johnson M.G."/>
            <person name="Rensing S.A."/>
            <person name="Grimwood J."/>
            <person name="Schmutz J."/>
            <person name="Mcdaniel S.F."/>
        </authorList>
    </citation>
    <scope>NUCLEOTIDE SEQUENCE [LARGE SCALE GENOMIC DNA]</scope>
    <source>
        <strain evidence="14 15">R40</strain>
    </source>
</reference>
<gene>
    <name evidence="14" type="ORF">KC19_6G028400</name>
</gene>
<dbReference type="SUPFAM" id="SSF81606">
    <property type="entry name" value="PP2C-like"/>
    <property type="match status" value="1"/>
</dbReference>
<dbReference type="CDD" id="cd00143">
    <property type="entry name" value="PP2Cc"/>
    <property type="match status" value="1"/>
</dbReference>
<evidence type="ECO:0000256" key="6">
    <source>
        <dbReference type="ARBA" id="ARBA00022842"/>
    </source>
</evidence>
<dbReference type="FunFam" id="3.60.40.10:FF:000007">
    <property type="entry name" value="Phosphatase 2C and cyclic nucleotide-binding/kinase domain-containing protein"/>
    <property type="match status" value="1"/>
</dbReference>
<protein>
    <recommendedName>
        <fullName evidence="3">protein-serine/threonine phosphatase</fullName>
        <ecNumber evidence="3">3.1.3.16</ecNumber>
    </recommendedName>
</protein>
<sequence length="517" mass="56877">MGCMSSKKASRDDNSKSKASGRVYTPASHDTDDWGAPVLTRPKTPKAMSGPVPPVSAPPKRKDGVGSGPLPGRLSGATGASPGKYTPGTPTGKSPTYIIDRAPPNIHIPLPTQPKPVFVPKHKAPDPKRSSKSGILYQDTPYSKSAEGGAPPLVVESTLSDQNLPTSGSKVVKVPDGNYELNFSVLSQRGHYPDQLRKANQDSFTIHTSFGGDANDHFFGVFDGHGEYGQHCSDFARKNLSSNLLNDQHYPNDVVRAFHSAYLNTNAQLHKHSQYDDSMSGTTGISILVRGRKVYVANVGDSRAVLGVRKQKTVVAKDLSFDQTPYREDECERVKKCGARVMTLDQMEGLKSESEEIWKNDDHDDGDPPRLWVQDDMYPGTAFTRSIGDSVAEKIGVTAVPEVLCLELRPRHPFFLIASDGVFEFLSSQAVVDMVALYQDPKQACLAVVKEAQRLWLKYETRTDDITIIVVHVDGLKDPNKPRRQRPETEDELEPSRAVRPVRTMSRARMRSNEDAI</sequence>
<keyword evidence="5 11" id="KW-0378">Hydrolase</keyword>